<feature type="transmembrane region" description="Helical" evidence="1">
    <location>
        <begin position="44"/>
        <end position="67"/>
    </location>
</feature>
<keyword evidence="1" id="KW-0812">Transmembrane</keyword>
<keyword evidence="1" id="KW-0472">Membrane</keyword>
<keyword evidence="1" id="KW-1133">Transmembrane helix</keyword>
<dbReference type="EMBL" id="JAVDTX010000005">
    <property type="protein sequence ID" value="MDR6845611.1"/>
    <property type="molecule type" value="Genomic_DNA"/>
</dbReference>
<comment type="caution">
    <text evidence="2">The sequence shown here is derived from an EMBL/GenBank/DDBJ whole genome shotgun (WGS) entry which is preliminary data.</text>
</comment>
<gene>
    <name evidence="2" type="ORF">J2W95_002321</name>
</gene>
<dbReference type="InterPro" id="IPR048136">
    <property type="entry name" value="STM3941-like"/>
</dbReference>
<dbReference type="NCBIfam" id="NF041635">
    <property type="entry name" value="STM3941_fam"/>
    <property type="match status" value="1"/>
</dbReference>
<accession>A0ABU1S3J7</accession>
<name>A0ABU1S3J7_9FLAO</name>
<evidence type="ECO:0000256" key="1">
    <source>
        <dbReference type="SAM" id="Phobius"/>
    </source>
</evidence>
<keyword evidence="3" id="KW-1185">Reference proteome</keyword>
<organism evidence="2 3">
    <name type="scientific">Flavobacterium granuli</name>
    <dbReference type="NCBI Taxonomy" id="280093"/>
    <lineage>
        <taxon>Bacteria</taxon>
        <taxon>Pseudomonadati</taxon>
        <taxon>Bacteroidota</taxon>
        <taxon>Flavobacteriia</taxon>
        <taxon>Flavobacteriales</taxon>
        <taxon>Flavobacteriaceae</taxon>
        <taxon>Flavobacterium</taxon>
    </lineage>
</organism>
<sequence length="178" mass="20510">MSKIEFKSSKKIYLSILGCVILTSAFIPLYFYPTYFISSVFRNVFFIKIIGLIGFLLLGWATLVLIFKAYENKISLTVDDFGILDNSNLVKTGLIEWKDIEEIKINNRLILIDVNNPEKYIEKAESKFQAFLIKSNIKIYGTPITISSSLLNCDLNKLEKILKKEFKKYNLDRSKTAI</sequence>
<dbReference type="Proteomes" id="UP001261871">
    <property type="component" value="Unassembled WGS sequence"/>
</dbReference>
<evidence type="ECO:0000313" key="2">
    <source>
        <dbReference type="EMBL" id="MDR6845611.1"/>
    </source>
</evidence>
<feature type="transmembrane region" description="Helical" evidence="1">
    <location>
        <begin position="12"/>
        <end position="32"/>
    </location>
</feature>
<evidence type="ECO:0008006" key="4">
    <source>
        <dbReference type="Google" id="ProtNLM"/>
    </source>
</evidence>
<proteinExistence type="predicted"/>
<evidence type="ECO:0000313" key="3">
    <source>
        <dbReference type="Proteomes" id="UP001261871"/>
    </source>
</evidence>
<protein>
    <recommendedName>
        <fullName evidence="4">PH domain-containing protein</fullName>
    </recommendedName>
</protein>
<reference evidence="2 3" key="1">
    <citation type="submission" date="2023-07" db="EMBL/GenBank/DDBJ databases">
        <title>Sorghum-associated microbial communities from plants grown in Nebraska, USA.</title>
        <authorList>
            <person name="Schachtman D."/>
        </authorList>
    </citation>
    <scope>NUCLEOTIDE SEQUENCE [LARGE SCALE GENOMIC DNA]</scope>
    <source>
        <strain evidence="2 3">BE124</strain>
    </source>
</reference>
<dbReference type="RefSeq" id="WP_310007067.1">
    <property type="nucleotide sequence ID" value="NZ_JAVDTX010000005.1"/>
</dbReference>